<comment type="caution">
    <text evidence="2">The sequence shown here is derived from an EMBL/GenBank/DDBJ whole genome shotgun (WGS) entry which is preliminary data.</text>
</comment>
<protein>
    <submittedName>
        <fullName evidence="2">Uncharacterized protein</fullName>
    </submittedName>
</protein>
<name>A0ABD3X6U7_SINWO</name>
<feature type="region of interest" description="Disordered" evidence="1">
    <location>
        <begin position="19"/>
        <end position="57"/>
    </location>
</feature>
<gene>
    <name evidence="2" type="ORF">ACJMK2_032935</name>
</gene>
<evidence type="ECO:0000256" key="1">
    <source>
        <dbReference type="SAM" id="MobiDB-lite"/>
    </source>
</evidence>
<organism evidence="2 3">
    <name type="scientific">Sinanodonta woodiana</name>
    <name type="common">Chinese pond mussel</name>
    <name type="synonym">Anodonta woodiana</name>
    <dbReference type="NCBI Taxonomy" id="1069815"/>
    <lineage>
        <taxon>Eukaryota</taxon>
        <taxon>Metazoa</taxon>
        <taxon>Spiralia</taxon>
        <taxon>Lophotrochozoa</taxon>
        <taxon>Mollusca</taxon>
        <taxon>Bivalvia</taxon>
        <taxon>Autobranchia</taxon>
        <taxon>Heteroconchia</taxon>
        <taxon>Palaeoheterodonta</taxon>
        <taxon>Unionida</taxon>
        <taxon>Unionoidea</taxon>
        <taxon>Unionidae</taxon>
        <taxon>Unioninae</taxon>
        <taxon>Sinanodonta</taxon>
    </lineage>
</organism>
<evidence type="ECO:0000313" key="2">
    <source>
        <dbReference type="EMBL" id="KAL3880717.1"/>
    </source>
</evidence>
<accession>A0ABD3X6U7</accession>
<reference evidence="2 3" key="1">
    <citation type="submission" date="2024-11" db="EMBL/GenBank/DDBJ databases">
        <title>Chromosome-level genome assembly of the freshwater bivalve Anodonta woodiana.</title>
        <authorList>
            <person name="Chen X."/>
        </authorList>
    </citation>
    <scope>NUCLEOTIDE SEQUENCE [LARGE SCALE GENOMIC DNA]</scope>
    <source>
        <strain evidence="2">MN2024</strain>
        <tissue evidence="2">Gills</tissue>
    </source>
</reference>
<dbReference type="Proteomes" id="UP001634394">
    <property type="component" value="Unassembled WGS sequence"/>
</dbReference>
<feature type="compositionally biased region" description="Low complexity" evidence="1">
    <location>
        <begin position="28"/>
        <end position="50"/>
    </location>
</feature>
<proteinExistence type="predicted"/>
<sequence length="328" mass="35201">DLSELSLQTEQFAQKHSKVLETQSNNISPDCLTSSSRSSSYSSIVSSGSNGENGNVKVKGDKGFTGTYNPFNETVLSAAISPNGTKALAGSSKLRNAWTSSASPTSNEPGSTFGLPAIQETSRTISTTGTTGSSPDSFGTISFNYGSNSPVATDPSFGLSSDTYDQNLTIMQRLQSDRRRRIREHQLRILKGEDWPGFDVPPMRSESLWDSEYNPMNVNNVWPTTSATQVSTPAGTGLWSTLTNSANSGWNSIMSISSIWSSAPSPTHENPSSVFTAGEPITSFGQSTETVGSFDPFNASANIWAPSAPTRNKEEKYPFNFSTFVTCN</sequence>
<feature type="non-terminal residue" evidence="2">
    <location>
        <position position="1"/>
    </location>
</feature>
<dbReference type="EMBL" id="JBJQND010000004">
    <property type="protein sequence ID" value="KAL3880717.1"/>
    <property type="molecule type" value="Genomic_DNA"/>
</dbReference>
<evidence type="ECO:0000313" key="3">
    <source>
        <dbReference type="Proteomes" id="UP001634394"/>
    </source>
</evidence>
<dbReference type="AlphaFoldDB" id="A0ABD3X6U7"/>
<keyword evidence="3" id="KW-1185">Reference proteome</keyword>